<dbReference type="Pfam" id="PF01199">
    <property type="entry name" value="Ribosomal_L34e"/>
    <property type="match status" value="1"/>
</dbReference>
<dbReference type="Proteomes" id="UP001141327">
    <property type="component" value="Unassembled WGS sequence"/>
</dbReference>
<evidence type="ECO:0000256" key="1">
    <source>
        <dbReference type="ARBA" id="ARBA00009875"/>
    </source>
</evidence>
<reference evidence="4" key="1">
    <citation type="journal article" date="2022" name="bioRxiv">
        <title>Genomics of Preaxostyla Flagellates Illuminates Evolutionary Transitions and the Path Towards Mitochondrial Loss.</title>
        <authorList>
            <person name="Novak L.V.F."/>
            <person name="Treitli S.C."/>
            <person name="Pyrih J."/>
            <person name="Halakuc P."/>
            <person name="Pipaliya S.V."/>
            <person name="Vacek V."/>
            <person name="Brzon O."/>
            <person name="Soukal P."/>
            <person name="Eme L."/>
            <person name="Dacks J.B."/>
            <person name="Karnkowska A."/>
            <person name="Elias M."/>
            <person name="Hampl V."/>
        </authorList>
    </citation>
    <scope>NUCLEOTIDE SEQUENCE</scope>
    <source>
        <strain evidence="4">RCP-MX</strain>
    </source>
</reference>
<sequence length="118" mass="13441">MVQRLTFRRNHSYCTRNNRVRVVKTPGGKNVYQYVKKTSTGVKCGDCHCTLQGIPQLVRNEAQRCSHTEKSVSRAYGGSRCAKCVRDRIIRAFLIEEQKIVKKIAKEASKKVVVAKKD</sequence>
<evidence type="ECO:0000256" key="3">
    <source>
        <dbReference type="ARBA" id="ARBA00023274"/>
    </source>
</evidence>
<protein>
    <submittedName>
        <fullName evidence="4">Ribosomal protein L34e</fullName>
    </submittedName>
</protein>
<keyword evidence="3" id="KW-0687">Ribonucleoprotein</keyword>
<organism evidence="4 5">
    <name type="scientific">Paratrimastix pyriformis</name>
    <dbReference type="NCBI Taxonomy" id="342808"/>
    <lineage>
        <taxon>Eukaryota</taxon>
        <taxon>Metamonada</taxon>
        <taxon>Preaxostyla</taxon>
        <taxon>Paratrimastigidae</taxon>
        <taxon>Paratrimastix</taxon>
    </lineage>
</organism>
<keyword evidence="2 4" id="KW-0689">Ribosomal protein</keyword>
<proteinExistence type="inferred from homology"/>
<evidence type="ECO:0000256" key="2">
    <source>
        <dbReference type="ARBA" id="ARBA00022980"/>
    </source>
</evidence>
<evidence type="ECO:0000313" key="4">
    <source>
        <dbReference type="EMBL" id="KAJ4462101.1"/>
    </source>
</evidence>
<accession>A0ABQ8USI9</accession>
<dbReference type="EMBL" id="JAPMOS010000004">
    <property type="protein sequence ID" value="KAJ4462101.1"/>
    <property type="molecule type" value="Genomic_DNA"/>
</dbReference>
<dbReference type="PRINTS" id="PR01250">
    <property type="entry name" value="RIBOSOMALL34"/>
</dbReference>
<dbReference type="Gene3D" id="6.20.370.70">
    <property type="match status" value="1"/>
</dbReference>
<name>A0ABQ8USI9_9EUKA</name>
<gene>
    <name evidence="4" type="ORF">PAPYR_1275</name>
</gene>
<comment type="similarity">
    <text evidence="1">Belongs to the eukaryotic ribosomal protein eL34 family.</text>
</comment>
<dbReference type="GO" id="GO:0005840">
    <property type="term" value="C:ribosome"/>
    <property type="evidence" value="ECO:0007669"/>
    <property type="project" value="UniProtKB-KW"/>
</dbReference>
<dbReference type="PANTHER" id="PTHR10759">
    <property type="entry name" value="60S RIBOSOMAL PROTEIN L34"/>
    <property type="match status" value="1"/>
</dbReference>
<evidence type="ECO:0000313" key="5">
    <source>
        <dbReference type="Proteomes" id="UP001141327"/>
    </source>
</evidence>
<comment type="caution">
    <text evidence="4">The sequence shown here is derived from an EMBL/GenBank/DDBJ whole genome shotgun (WGS) entry which is preliminary data.</text>
</comment>
<dbReference type="InterPro" id="IPR008195">
    <property type="entry name" value="Ribosomal_eL34"/>
</dbReference>
<dbReference type="Gene3D" id="6.20.340.10">
    <property type="match status" value="1"/>
</dbReference>
<keyword evidence="5" id="KW-1185">Reference proteome</keyword>
<dbReference type="InterPro" id="IPR038562">
    <property type="entry name" value="Ribosomal_eL34_C_sf"/>
</dbReference>